<reference evidence="2" key="2">
    <citation type="submission" date="2020-09" db="EMBL/GenBank/DDBJ databases">
        <authorList>
            <person name="Sun Q."/>
            <person name="Ohkuma M."/>
        </authorList>
    </citation>
    <scope>NUCLEOTIDE SEQUENCE</scope>
    <source>
        <strain evidence="2">JCM 4125</strain>
    </source>
</reference>
<dbReference type="Proteomes" id="UP000646776">
    <property type="component" value="Unassembled WGS sequence"/>
</dbReference>
<proteinExistence type="predicted"/>
<evidence type="ECO:0000256" key="1">
    <source>
        <dbReference type="SAM" id="MobiDB-lite"/>
    </source>
</evidence>
<sequence>MSEGYERTTGGAEGRARFPGGTGTASDHAGIPFRGQLFRVSGSLRDELRARRAAPDGWMRHA</sequence>
<dbReference type="EMBL" id="BMSA01000002">
    <property type="protein sequence ID" value="GGT35885.1"/>
    <property type="molecule type" value="Genomic_DNA"/>
</dbReference>
<reference evidence="2" key="1">
    <citation type="journal article" date="2014" name="Int. J. Syst. Evol. Microbiol.">
        <title>Complete genome sequence of Corynebacterium casei LMG S-19264T (=DSM 44701T), isolated from a smear-ripened cheese.</title>
        <authorList>
            <consortium name="US DOE Joint Genome Institute (JGI-PGF)"/>
            <person name="Walter F."/>
            <person name="Albersmeier A."/>
            <person name="Kalinowski J."/>
            <person name="Ruckert C."/>
        </authorList>
    </citation>
    <scope>NUCLEOTIDE SEQUENCE</scope>
    <source>
        <strain evidence="2">JCM 4125</strain>
    </source>
</reference>
<organism evidence="2 3">
    <name type="scientific">Streptomyces phaeofaciens</name>
    <dbReference type="NCBI Taxonomy" id="68254"/>
    <lineage>
        <taxon>Bacteria</taxon>
        <taxon>Bacillati</taxon>
        <taxon>Actinomycetota</taxon>
        <taxon>Actinomycetes</taxon>
        <taxon>Kitasatosporales</taxon>
        <taxon>Streptomycetaceae</taxon>
        <taxon>Streptomyces</taxon>
    </lineage>
</organism>
<comment type="caution">
    <text evidence="2">The sequence shown here is derived from an EMBL/GenBank/DDBJ whole genome shotgun (WGS) entry which is preliminary data.</text>
</comment>
<feature type="region of interest" description="Disordered" evidence="1">
    <location>
        <begin position="1"/>
        <end position="31"/>
    </location>
</feature>
<dbReference type="AlphaFoldDB" id="A0A918H4J1"/>
<accession>A0A918H4J1</accession>
<keyword evidence="3" id="KW-1185">Reference proteome</keyword>
<evidence type="ECO:0000313" key="2">
    <source>
        <dbReference type="EMBL" id="GGT35885.1"/>
    </source>
</evidence>
<gene>
    <name evidence="2" type="ORF">GCM10010226_10060</name>
</gene>
<name>A0A918H4J1_9ACTN</name>
<evidence type="ECO:0000313" key="3">
    <source>
        <dbReference type="Proteomes" id="UP000646776"/>
    </source>
</evidence>
<protein>
    <submittedName>
        <fullName evidence="2">Uncharacterized protein</fullName>
    </submittedName>
</protein>